<evidence type="ECO:0000256" key="4">
    <source>
        <dbReference type="ARBA" id="ARBA00023002"/>
    </source>
</evidence>
<dbReference type="RefSeq" id="XP_013268222.1">
    <property type="nucleotide sequence ID" value="XM_013412768.1"/>
</dbReference>
<dbReference type="GeneID" id="25298223"/>
<evidence type="ECO:0000256" key="5">
    <source>
        <dbReference type="ARBA" id="ARBA00023033"/>
    </source>
</evidence>
<evidence type="ECO:0000256" key="2">
    <source>
        <dbReference type="ARBA" id="ARBA00022630"/>
    </source>
</evidence>
<keyword evidence="8" id="KW-1185">Reference proteome</keyword>
<dbReference type="OrthoDB" id="16820at2759"/>
<evidence type="ECO:0000313" key="7">
    <source>
        <dbReference type="EMBL" id="KIX01086.1"/>
    </source>
</evidence>
<comment type="similarity">
    <text evidence="1">Belongs to the paxM FAD-dependent monooxygenase family.</text>
</comment>
<dbReference type="InterPro" id="IPR050493">
    <property type="entry name" value="FAD-dep_Monooxygenase_BioMet"/>
</dbReference>
<dbReference type="Proteomes" id="UP000053617">
    <property type="component" value="Unassembled WGS sequence"/>
</dbReference>
<feature type="domain" description="FAD-binding" evidence="6">
    <location>
        <begin position="301"/>
        <end position="343"/>
    </location>
</feature>
<keyword evidence="2" id="KW-0285">Flavoprotein</keyword>
<dbReference type="SUPFAM" id="SSF51905">
    <property type="entry name" value="FAD/NAD(P)-binding domain"/>
    <property type="match status" value="1"/>
</dbReference>
<dbReference type="FunFam" id="3.50.50.60:FF:000156">
    <property type="entry name" value="Salicylate hydroxylase, putative"/>
    <property type="match status" value="1"/>
</dbReference>
<keyword evidence="5" id="KW-0503">Monooxygenase</keyword>
<dbReference type="PRINTS" id="PR00420">
    <property type="entry name" value="RNGMNOXGNASE"/>
</dbReference>
<feature type="domain" description="FAD-binding" evidence="6">
    <location>
        <begin position="5"/>
        <end position="235"/>
    </location>
</feature>
<name>A0A0D2ICX6_9EURO</name>
<dbReference type="Gene3D" id="3.50.50.60">
    <property type="entry name" value="FAD/NAD(P)-binding domain"/>
    <property type="match status" value="1"/>
</dbReference>
<dbReference type="GO" id="GO:0071949">
    <property type="term" value="F:FAD binding"/>
    <property type="evidence" value="ECO:0007669"/>
    <property type="project" value="InterPro"/>
</dbReference>
<sequence length="421" mass="46472">MFEQTKAIIIGGGPAGLAAALCLHQRTNIICSVYELRPEPTTLGGAIGILPNGLRLLHRLGVHDKLMSRGSSHSNVVMHSMQGSVLGEQDITGAAREQTGFGYMRIKRTDLLDVLLEAVRHAKIPVHYNKALTSITSNEEVVEATFSDGTTDTADLLLGCDGIHSSVRRLYVDPARAPEYSGMAGIGSIIPASLLTESAASQLRGMHVTMTQDGLFMAMTCTASDEEIYWGFSKEVSQPESGDTRDGWEVRRKEEVEGFKSALLGLLESAGGEWGSMMRQMVDHTSVVKFYPIYKLPLGGAWSKNRCLLLGDAAHAMPPHAGQGVSMALEDAFLISRLLKDRTRSLGDVYKTFDKIRRIRVDEIATRAAQNADMRKKTSPWGLWLKEIGIWMYMHGPWAFGMDKWGSERKHMVYDIDKEEL</sequence>
<gene>
    <name evidence="7" type="ORF">Z518_10152</name>
</gene>
<evidence type="ECO:0000313" key="8">
    <source>
        <dbReference type="Proteomes" id="UP000053617"/>
    </source>
</evidence>
<dbReference type="STRING" id="1442369.A0A0D2ICX6"/>
<dbReference type="VEuPathDB" id="FungiDB:Z518_10152"/>
<dbReference type="GO" id="GO:0004497">
    <property type="term" value="F:monooxygenase activity"/>
    <property type="evidence" value="ECO:0007669"/>
    <property type="project" value="UniProtKB-KW"/>
</dbReference>
<keyword evidence="3" id="KW-0274">FAD</keyword>
<dbReference type="PANTHER" id="PTHR13789">
    <property type="entry name" value="MONOOXYGENASE"/>
    <property type="match status" value="1"/>
</dbReference>
<evidence type="ECO:0000256" key="1">
    <source>
        <dbReference type="ARBA" id="ARBA00007992"/>
    </source>
</evidence>
<dbReference type="HOGENOM" id="CLU_009665_19_5_1"/>
<dbReference type="InterPro" id="IPR036188">
    <property type="entry name" value="FAD/NAD-bd_sf"/>
</dbReference>
<reference evidence="7 8" key="1">
    <citation type="submission" date="2015-01" db="EMBL/GenBank/DDBJ databases">
        <title>The Genome Sequence of Rhinocladiella mackenzie CBS 650.93.</title>
        <authorList>
            <consortium name="The Broad Institute Genomics Platform"/>
            <person name="Cuomo C."/>
            <person name="de Hoog S."/>
            <person name="Gorbushina A."/>
            <person name="Stielow B."/>
            <person name="Teixiera M."/>
            <person name="Abouelleil A."/>
            <person name="Chapman S.B."/>
            <person name="Priest M."/>
            <person name="Young S.K."/>
            <person name="Wortman J."/>
            <person name="Nusbaum C."/>
            <person name="Birren B."/>
        </authorList>
    </citation>
    <scope>NUCLEOTIDE SEQUENCE [LARGE SCALE GENOMIC DNA]</scope>
    <source>
        <strain evidence="7 8">CBS 650.93</strain>
    </source>
</reference>
<keyword evidence="4" id="KW-0560">Oxidoreductase</keyword>
<dbReference type="PANTHER" id="PTHR13789:SF309">
    <property type="entry name" value="PUTATIVE (AFU_ORTHOLOGUE AFUA_6G14510)-RELATED"/>
    <property type="match status" value="1"/>
</dbReference>
<dbReference type="EMBL" id="KN847482">
    <property type="protein sequence ID" value="KIX01086.1"/>
    <property type="molecule type" value="Genomic_DNA"/>
</dbReference>
<evidence type="ECO:0000256" key="3">
    <source>
        <dbReference type="ARBA" id="ARBA00022827"/>
    </source>
</evidence>
<dbReference type="InterPro" id="IPR002938">
    <property type="entry name" value="FAD-bd"/>
</dbReference>
<evidence type="ECO:0000259" key="6">
    <source>
        <dbReference type="Pfam" id="PF01494"/>
    </source>
</evidence>
<protein>
    <recommendedName>
        <fullName evidence="6">FAD-binding domain-containing protein</fullName>
    </recommendedName>
</protein>
<proteinExistence type="inferred from homology"/>
<accession>A0A0D2ICX6</accession>
<dbReference type="AlphaFoldDB" id="A0A0D2ICX6"/>
<organism evidence="7 8">
    <name type="scientific">Rhinocladiella mackenziei CBS 650.93</name>
    <dbReference type="NCBI Taxonomy" id="1442369"/>
    <lineage>
        <taxon>Eukaryota</taxon>
        <taxon>Fungi</taxon>
        <taxon>Dikarya</taxon>
        <taxon>Ascomycota</taxon>
        <taxon>Pezizomycotina</taxon>
        <taxon>Eurotiomycetes</taxon>
        <taxon>Chaetothyriomycetidae</taxon>
        <taxon>Chaetothyriales</taxon>
        <taxon>Herpotrichiellaceae</taxon>
        <taxon>Rhinocladiella</taxon>
    </lineage>
</organism>
<dbReference type="Pfam" id="PF01494">
    <property type="entry name" value="FAD_binding_3"/>
    <property type="match status" value="2"/>
</dbReference>